<keyword evidence="3" id="KW-1185">Reference proteome</keyword>
<reference evidence="3" key="1">
    <citation type="journal article" date="2022" name="Int. J. Syst. Evol. Microbiol.">
        <title>Anaeromyxobacter oryzae sp. nov., Anaeromyxobacter diazotrophicus sp. nov. and Anaeromyxobacter paludicola sp. nov., isolated from paddy soils.</title>
        <authorList>
            <person name="Itoh H."/>
            <person name="Xu Z."/>
            <person name="Mise K."/>
            <person name="Masuda Y."/>
            <person name="Ushijima N."/>
            <person name="Hayakawa C."/>
            <person name="Shiratori Y."/>
            <person name="Senoo K."/>
        </authorList>
    </citation>
    <scope>NUCLEOTIDE SEQUENCE [LARGE SCALE GENOMIC DNA]</scope>
    <source>
        <strain evidence="3">Red630</strain>
    </source>
</reference>
<dbReference type="PROSITE" id="PS51257">
    <property type="entry name" value="PROKAR_LIPOPROTEIN"/>
    <property type="match status" value="1"/>
</dbReference>
<evidence type="ECO:0000256" key="1">
    <source>
        <dbReference type="SAM" id="SignalP"/>
    </source>
</evidence>
<dbReference type="EMBL" id="AP025592">
    <property type="protein sequence ID" value="BDG09290.1"/>
    <property type="molecule type" value="Genomic_DNA"/>
</dbReference>
<accession>A0ABM7XBQ1</accession>
<feature type="signal peptide" evidence="1">
    <location>
        <begin position="1"/>
        <end position="16"/>
    </location>
</feature>
<sequence length="93" mass="9873">MKRFLALALAAPLLLAGCGIDCDKFCQKWNDCQLLEWSQTDPSQRTPTFQSTQAQCVSSCNATGSDNSAFIACVQDKACADVNAGACALPVPK</sequence>
<keyword evidence="1" id="KW-0732">Signal</keyword>
<evidence type="ECO:0008006" key="4">
    <source>
        <dbReference type="Google" id="ProtNLM"/>
    </source>
</evidence>
<dbReference type="Proteomes" id="UP001162734">
    <property type="component" value="Chromosome"/>
</dbReference>
<gene>
    <name evidence="2" type="ORF">AMPC_24030</name>
</gene>
<proteinExistence type="predicted"/>
<name>A0ABM7XBQ1_9BACT</name>
<feature type="chain" id="PRO_5047164162" description="Lipoprotein" evidence="1">
    <location>
        <begin position="17"/>
        <end position="93"/>
    </location>
</feature>
<organism evidence="2 3">
    <name type="scientific">Anaeromyxobacter paludicola</name>
    <dbReference type="NCBI Taxonomy" id="2918171"/>
    <lineage>
        <taxon>Bacteria</taxon>
        <taxon>Pseudomonadati</taxon>
        <taxon>Myxococcota</taxon>
        <taxon>Myxococcia</taxon>
        <taxon>Myxococcales</taxon>
        <taxon>Cystobacterineae</taxon>
        <taxon>Anaeromyxobacteraceae</taxon>
        <taxon>Anaeromyxobacter</taxon>
    </lineage>
</organism>
<evidence type="ECO:0000313" key="2">
    <source>
        <dbReference type="EMBL" id="BDG09290.1"/>
    </source>
</evidence>
<dbReference type="RefSeq" id="WP_248341290.1">
    <property type="nucleotide sequence ID" value="NZ_AP025592.1"/>
</dbReference>
<evidence type="ECO:0000313" key="3">
    <source>
        <dbReference type="Proteomes" id="UP001162734"/>
    </source>
</evidence>
<protein>
    <recommendedName>
        <fullName evidence="4">Lipoprotein</fullName>
    </recommendedName>
</protein>